<reference evidence="2" key="1">
    <citation type="submission" date="2023-11" db="EMBL/GenBank/DDBJ databases">
        <authorList>
            <person name="Alioto T."/>
            <person name="Alioto T."/>
            <person name="Gomez Garrido J."/>
        </authorList>
    </citation>
    <scope>NUCLEOTIDE SEQUENCE</scope>
</reference>
<proteinExistence type="predicted"/>
<feature type="region of interest" description="Disordered" evidence="1">
    <location>
        <begin position="503"/>
        <end position="528"/>
    </location>
</feature>
<evidence type="ECO:0000256" key="1">
    <source>
        <dbReference type="SAM" id="MobiDB-lite"/>
    </source>
</evidence>
<feature type="compositionally biased region" description="Polar residues" evidence="1">
    <location>
        <begin position="110"/>
        <end position="119"/>
    </location>
</feature>
<protein>
    <recommendedName>
        <fullName evidence="4">Secreted protein</fullName>
    </recommendedName>
</protein>
<evidence type="ECO:0000313" key="3">
    <source>
        <dbReference type="Proteomes" id="UP001296104"/>
    </source>
</evidence>
<evidence type="ECO:0000313" key="2">
    <source>
        <dbReference type="EMBL" id="CAK4033739.1"/>
    </source>
</evidence>
<keyword evidence="3" id="KW-1185">Reference proteome</keyword>
<dbReference type="Proteomes" id="UP001296104">
    <property type="component" value="Unassembled WGS sequence"/>
</dbReference>
<name>A0AAI8Z782_9PEZI</name>
<evidence type="ECO:0008006" key="4">
    <source>
        <dbReference type="Google" id="ProtNLM"/>
    </source>
</evidence>
<feature type="compositionally biased region" description="Polar residues" evidence="1">
    <location>
        <begin position="30"/>
        <end position="39"/>
    </location>
</feature>
<accession>A0AAI8Z782</accession>
<dbReference type="AlphaFoldDB" id="A0AAI8Z782"/>
<organism evidence="2 3">
    <name type="scientific">Lecanosticta acicola</name>
    <dbReference type="NCBI Taxonomy" id="111012"/>
    <lineage>
        <taxon>Eukaryota</taxon>
        <taxon>Fungi</taxon>
        <taxon>Dikarya</taxon>
        <taxon>Ascomycota</taxon>
        <taxon>Pezizomycotina</taxon>
        <taxon>Dothideomycetes</taxon>
        <taxon>Dothideomycetidae</taxon>
        <taxon>Mycosphaerellales</taxon>
        <taxon>Mycosphaerellaceae</taxon>
        <taxon>Lecanosticta</taxon>
    </lineage>
</organism>
<dbReference type="EMBL" id="CAVMBE010000092">
    <property type="protein sequence ID" value="CAK4033739.1"/>
    <property type="molecule type" value="Genomic_DNA"/>
</dbReference>
<sequence length="528" mass="59513">MPPRKRYYSGGWTDVMANGTVDAAPDLQPHENSASPTNKFNKEVAVPEANHDSDASLDEATPTTAATKQTNETNEPNGTSVPVEQPSTEYFQPSHHGSPKGEQFPRLSPQGFSGQTVNTARYEPPPPPQRNVNSEPLETVQEGVTSPIPYERDLQKLIGYLIPCPRPQLPDGVPSMPQRFVIYTPPHPPFLDKPVGESRTDSWRKEGIPHFCRRKWTEELREAKMRTPKDGKTTRWKRLKWRATKGTDWGIDKTKTSNLEFLNRVARMQDLSNEKAPDVYHKAVSPEEIVLVYPPKLLPNEDQGGSGGQELKEEFMGSLNRTKKTAFRNSIIAALLFPPAIVVDTFAVPVWPFGGLAEIDAVWLYASVRGAKTSHSITKRLSIPPDTIEYASADPAAEKKRNLELRLTFMPSQQLHTLEKYLAARCHEKNPQLFPEYVAPPSESQVMDAIGWSHVDPVERGKPLDWEDRQWELRQMRDDVERCFVKGAEEWVGEAKKWVKKDKKAVKKAEKKAAKEAKKGEDGKEKAE</sequence>
<feature type="compositionally biased region" description="Polar residues" evidence="1">
    <location>
        <begin position="61"/>
        <end position="91"/>
    </location>
</feature>
<feature type="region of interest" description="Disordered" evidence="1">
    <location>
        <begin position="1"/>
        <end position="137"/>
    </location>
</feature>
<comment type="caution">
    <text evidence="2">The sequence shown here is derived from an EMBL/GenBank/DDBJ whole genome shotgun (WGS) entry which is preliminary data.</text>
</comment>
<feature type="compositionally biased region" description="Basic and acidic residues" evidence="1">
    <location>
        <begin position="507"/>
        <end position="528"/>
    </location>
</feature>
<gene>
    <name evidence="2" type="ORF">LECACI_7A008897</name>
</gene>